<sequence length="81" mass="9146">MYYNCVAFLNRAIDEEDFRAHANKLREDAFELIKLDAERPDPTFFITVGPEDEDAAQKIVERLKEVLEEMGIEGPEDGGGG</sequence>
<organism evidence="1 2">
    <name type="scientific">Ferruginivarius sediminum</name>
    <dbReference type="NCBI Taxonomy" id="2661937"/>
    <lineage>
        <taxon>Bacteria</taxon>
        <taxon>Pseudomonadati</taxon>
        <taxon>Pseudomonadota</taxon>
        <taxon>Alphaproteobacteria</taxon>
        <taxon>Rhodospirillales</taxon>
        <taxon>Rhodospirillaceae</taxon>
        <taxon>Ferruginivarius</taxon>
    </lineage>
</organism>
<comment type="caution">
    <text evidence="1">The sequence shown here is derived from an EMBL/GenBank/DDBJ whole genome shotgun (WGS) entry which is preliminary data.</text>
</comment>
<protein>
    <submittedName>
        <fullName evidence="1">Uncharacterized protein</fullName>
    </submittedName>
</protein>
<gene>
    <name evidence="1" type="ORF">DRB17_19175</name>
</gene>
<keyword evidence="2" id="KW-1185">Reference proteome</keyword>
<reference evidence="1 2" key="1">
    <citation type="submission" date="2018-07" db="EMBL/GenBank/DDBJ databases">
        <title>Venubactetium sediminum gen. nov., sp. nov., isolated from a marine solar saltern.</title>
        <authorList>
            <person name="Wang S."/>
        </authorList>
    </citation>
    <scope>NUCLEOTIDE SEQUENCE [LARGE SCALE GENOMIC DNA]</scope>
    <source>
        <strain evidence="1 2">WD2A32</strain>
    </source>
</reference>
<evidence type="ECO:0000313" key="1">
    <source>
        <dbReference type="EMBL" id="RDD60236.1"/>
    </source>
</evidence>
<evidence type="ECO:0000313" key="2">
    <source>
        <dbReference type="Proteomes" id="UP000253941"/>
    </source>
</evidence>
<dbReference type="Proteomes" id="UP000253941">
    <property type="component" value="Unassembled WGS sequence"/>
</dbReference>
<dbReference type="EMBL" id="QPMH01000034">
    <property type="protein sequence ID" value="RDD60236.1"/>
    <property type="molecule type" value="Genomic_DNA"/>
</dbReference>
<proteinExistence type="predicted"/>
<accession>A0A369TBC6</accession>
<name>A0A369TBC6_9PROT</name>
<dbReference type="AlphaFoldDB" id="A0A369TBC6"/>